<dbReference type="PROSITE" id="PS51857">
    <property type="entry name" value="CSD_2"/>
    <property type="match status" value="1"/>
</dbReference>
<reference evidence="2 3" key="1">
    <citation type="submission" date="2019-10" db="EMBL/GenBank/DDBJ databases">
        <title>A novel species.</title>
        <authorList>
            <person name="Gao J."/>
        </authorList>
    </citation>
    <scope>NUCLEOTIDE SEQUENCE [LARGE SCALE GENOMIC DNA]</scope>
    <source>
        <strain evidence="2 3">QMT-28</strain>
    </source>
</reference>
<protein>
    <recommendedName>
        <fullName evidence="1">CSD domain-containing protein</fullName>
    </recommendedName>
</protein>
<dbReference type="InterPro" id="IPR002059">
    <property type="entry name" value="CSP_DNA-bd"/>
</dbReference>
<dbReference type="KEGG" id="sfy:GFH48_02220"/>
<dbReference type="Gene3D" id="2.40.50.140">
    <property type="entry name" value="Nucleic acid-binding proteins"/>
    <property type="match status" value="1"/>
</dbReference>
<dbReference type="GO" id="GO:0003676">
    <property type="term" value="F:nucleic acid binding"/>
    <property type="evidence" value="ECO:0007669"/>
    <property type="project" value="InterPro"/>
</dbReference>
<name>A0A5Q0L678_9ACTN</name>
<sequence length="79" mass="8820">MHGGGKDVFAQYFDISGNGYRELIEGESVTFDVAPGRKASAGNIVRRRPRRTPRIALGPGGDRTVMRARRLFARNRCTR</sequence>
<dbReference type="AlphaFoldDB" id="A0A5Q0L678"/>
<evidence type="ECO:0000259" key="1">
    <source>
        <dbReference type="PROSITE" id="PS51857"/>
    </source>
</evidence>
<dbReference type="Proteomes" id="UP000326179">
    <property type="component" value="Chromosome"/>
</dbReference>
<dbReference type="InterPro" id="IPR012340">
    <property type="entry name" value="NA-bd_OB-fold"/>
</dbReference>
<feature type="domain" description="CSD" evidence="1">
    <location>
        <begin position="1"/>
        <end position="46"/>
    </location>
</feature>
<gene>
    <name evidence="2" type="ORF">GFH48_02220</name>
</gene>
<proteinExistence type="predicted"/>
<dbReference type="EMBL" id="CP045643">
    <property type="protein sequence ID" value="QFZ72226.1"/>
    <property type="molecule type" value="Genomic_DNA"/>
</dbReference>
<keyword evidence="3" id="KW-1185">Reference proteome</keyword>
<accession>A0A5Q0L678</accession>
<dbReference type="SUPFAM" id="SSF50249">
    <property type="entry name" value="Nucleic acid-binding proteins"/>
    <property type="match status" value="1"/>
</dbReference>
<evidence type="ECO:0000313" key="3">
    <source>
        <dbReference type="Proteomes" id="UP000326179"/>
    </source>
</evidence>
<dbReference type="Pfam" id="PF00313">
    <property type="entry name" value="CSD"/>
    <property type="match status" value="1"/>
</dbReference>
<evidence type="ECO:0000313" key="2">
    <source>
        <dbReference type="EMBL" id="QFZ72226.1"/>
    </source>
</evidence>
<organism evidence="2 3">
    <name type="scientific">Streptomyces fagopyri</name>
    <dbReference type="NCBI Taxonomy" id="2662397"/>
    <lineage>
        <taxon>Bacteria</taxon>
        <taxon>Bacillati</taxon>
        <taxon>Actinomycetota</taxon>
        <taxon>Actinomycetes</taxon>
        <taxon>Kitasatosporales</taxon>
        <taxon>Streptomycetaceae</taxon>
        <taxon>Streptomyces</taxon>
    </lineage>
</organism>